<evidence type="ECO:0000313" key="9">
    <source>
        <dbReference type="EMBL" id="KAJ8967136.1"/>
    </source>
</evidence>
<proteinExistence type="inferred from homology"/>
<dbReference type="InterPro" id="IPR027806">
    <property type="entry name" value="HARBI1_dom"/>
</dbReference>
<keyword evidence="7" id="KW-0539">Nucleus</keyword>
<dbReference type="Pfam" id="PF13359">
    <property type="entry name" value="DDE_Tnp_4"/>
    <property type="match status" value="1"/>
</dbReference>
<dbReference type="AlphaFoldDB" id="A0AAV8ZQ46"/>
<feature type="domain" description="DDE Tnp4" evidence="8">
    <location>
        <begin position="154"/>
        <end position="251"/>
    </location>
</feature>
<evidence type="ECO:0000256" key="3">
    <source>
        <dbReference type="ARBA" id="ARBA00006958"/>
    </source>
</evidence>
<comment type="cofactor">
    <cofactor evidence="1">
        <name>a divalent metal cation</name>
        <dbReference type="ChEBI" id="CHEBI:60240"/>
    </cofactor>
</comment>
<dbReference type="GO" id="GO:0004518">
    <property type="term" value="F:nuclease activity"/>
    <property type="evidence" value="ECO:0007669"/>
    <property type="project" value="UniProtKB-KW"/>
</dbReference>
<keyword evidence="6" id="KW-0378">Hydrolase</keyword>
<dbReference type="GO" id="GO:0016787">
    <property type="term" value="F:hydrolase activity"/>
    <property type="evidence" value="ECO:0007669"/>
    <property type="project" value="UniProtKB-KW"/>
</dbReference>
<evidence type="ECO:0000256" key="4">
    <source>
        <dbReference type="ARBA" id="ARBA00022722"/>
    </source>
</evidence>
<evidence type="ECO:0000313" key="10">
    <source>
        <dbReference type="Proteomes" id="UP001162156"/>
    </source>
</evidence>
<comment type="caution">
    <text evidence="9">The sequence shown here is derived from an EMBL/GenBank/DDBJ whole genome shotgun (WGS) entry which is preliminary data.</text>
</comment>
<evidence type="ECO:0000256" key="1">
    <source>
        <dbReference type="ARBA" id="ARBA00001968"/>
    </source>
</evidence>
<keyword evidence="10" id="KW-1185">Reference proteome</keyword>
<comment type="similarity">
    <text evidence="3">Belongs to the HARBI1 family.</text>
</comment>
<dbReference type="PANTHER" id="PTHR22930:SF286">
    <property type="entry name" value="NUCLEASE HARBI1"/>
    <property type="match status" value="1"/>
</dbReference>
<protein>
    <recommendedName>
        <fullName evidence="8">DDE Tnp4 domain-containing protein</fullName>
    </recommendedName>
</protein>
<keyword evidence="5" id="KW-0479">Metal-binding</keyword>
<dbReference type="EMBL" id="JANEYF010000893">
    <property type="protein sequence ID" value="KAJ8967136.1"/>
    <property type="molecule type" value="Genomic_DNA"/>
</dbReference>
<gene>
    <name evidence="9" type="ORF">NQ314_003070</name>
</gene>
<keyword evidence="4" id="KW-0540">Nuclease</keyword>
<evidence type="ECO:0000256" key="2">
    <source>
        <dbReference type="ARBA" id="ARBA00004123"/>
    </source>
</evidence>
<sequence length="280" mass="32253">MNPYISESIVCQQLVNHSRELTDDEDFFELVNNVQNQRLTQTYRERPNHFTKWNDRDFKFRFRLSKQVVRIIIDEIRDDISSKTDRNHALSPEDMVFLTLRFLATGCFLQVTGDFCGVDKSTASRVVHKVTRAIAHLKRSFIKLSEEDLISTRQVVGDANCAIRNIVCRWPGSSHDSHIFRNSRLRSEFEDGRFGDSVLVGDSGYAVKPYLITPLLNPQTPAENLFNEAQIRTRNPIERLFGIWKRRFPVLALWNTPQCSKSGSCGNSLRSTAQYSCSDE</sequence>
<comment type="subcellular location">
    <subcellularLocation>
        <location evidence="2">Nucleus</location>
    </subcellularLocation>
</comment>
<dbReference type="InterPro" id="IPR045249">
    <property type="entry name" value="HARBI1-like"/>
</dbReference>
<evidence type="ECO:0000256" key="5">
    <source>
        <dbReference type="ARBA" id="ARBA00022723"/>
    </source>
</evidence>
<dbReference type="Proteomes" id="UP001162156">
    <property type="component" value="Unassembled WGS sequence"/>
</dbReference>
<evidence type="ECO:0000259" key="8">
    <source>
        <dbReference type="Pfam" id="PF13359"/>
    </source>
</evidence>
<accession>A0AAV8ZQ46</accession>
<dbReference type="GO" id="GO:0046872">
    <property type="term" value="F:metal ion binding"/>
    <property type="evidence" value="ECO:0007669"/>
    <property type="project" value="UniProtKB-KW"/>
</dbReference>
<evidence type="ECO:0000256" key="7">
    <source>
        <dbReference type="ARBA" id="ARBA00023242"/>
    </source>
</evidence>
<reference evidence="9" key="1">
    <citation type="journal article" date="2023" name="Insect Mol. Biol.">
        <title>Genome sequencing provides insights into the evolution of gene families encoding plant cell wall-degrading enzymes in longhorned beetles.</title>
        <authorList>
            <person name="Shin N.R."/>
            <person name="Okamura Y."/>
            <person name="Kirsch R."/>
            <person name="Pauchet Y."/>
        </authorList>
    </citation>
    <scope>NUCLEOTIDE SEQUENCE</scope>
    <source>
        <strain evidence="9">RBIC_L_NR</strain>
    </source>
</reference>
<name>A0AAV8ZQ46_9CUCU</name>
<organism evidence="9 10">
    <name type="scientific">Rhamnusium bicolor</name>
    <dbReference type="NCBI Taxonomy" id="1586634"/>
    <lineage>
        <taxon>Eukaryota</taxon>
        <taxon>Metazoa</taxon>
        <taxon>Ecdysozoa</taxon>
        <taxon>Arthropoda</taxon>
        <taxon>Hexapoda</taxon>
        <taxon>Insecta</taxon>
        <taxon>Pterygota</taxon>
        <taxon>Neoptera</taxon>
        <taxon>Endopterygota</taxon>
        <taxon>Coleoptera</taxon>
        <taxon>Polyphaga</taxon>
        <taxon>Cucujiformia</taxon>
        <taxon>Chrysomeloidea</taxon>
        <taxon>Cerambycidae</taxon>
        <taxon>Lepturinae</taxon>
        <taxon>Rhagiini</taxon>
        <taxon>Rhamnusium</taxon>
    </lineage>
</organism>
<dbReference type="PANTHER" id="PTHR22930">
    <property type="match status" value="1"/>
</dbReference>
<evidence type="ECO:0000256" key="6">
    <source>
        <dbReference type="ARBA" id="ARBA00022801"/>
    </source>
</evidence>
<dbReference type="GO" id="GO:0005634">
    <property type="term" value="C:nucleus"/>
    <property type="evidence" value="ECO:0007669"/>
    <property type="project" value="UniProtKB-SubCell"/>
</dbReference>